<reference evidence="4" key="1">
    <citation type="submission" date="2016-06" db="UniProtKB">
        <authorList>
            <consortium name="WormBaseParasite"/>
        </authorList>
    </citation>
    <scope>IDENTIFICATION</scope>
</reference>
<dbReference type="AlphaFoldDB" id="A0A183EIW4"/>
<sequence length="187" mass="22005">MVSKGFFPSIWANDDEMTGLMSMIKSREVNPNDYERKIDFWSDMVAKSCSFERNPVFNIDTLKRRFRRDDQIPSSLDVVVMSMDDYNGRSQNWFQRGYKAVVGSIWGASGDSQMDYVHLPTIHEQAERVLEFFRREYAVDDDILPEIVDSAEFYRECKSMFANKRAYDLCLAELVHRGEVCHFLFWC</sequence>
<dbReference type="OrthoDB" id="10250120at2759"/>
<dbReference type="Pfam" id="PF25239">
    <property type="entry name" value="WHD_CHMP7"/>
    <property type="match status" value="1"/>
</dbReference>
<proteinExistence type="predicted"/>
<accession>A0A183EIW4</accession>
<gene>
    <name evidence="2" type="ORF">GPUH_LOCUS20905</name>
</gene>
<dbReference type="Pfam" id="PF25880">
    <property type="entry name" value="WHD_CHMP7_1st"/>
    <property type="match status" value="1"/>
</dbReference>
<evidence type="ECO:0000259" key="1">
    <source>
        <dbReference type="Pfam" id="PF25239"/>
    </source>
</evidence>
<evidence type="ECO:0000313" key="3">
    <source>
        <dbReference type="Proteomes" id="UP000271098"/>
    </source>
</evidence>
<evidence type="ECO:0000313" key="2">
    <source>
        <dbReference type="EMBL" id="VDN37081.1"/>
    </source>
</evidence>
<reference evidence="2 3" key="2">
    <citation type="submission" date="2018-11" db="EMBL/GenBank/DDBJ databases">
        <authorList>
            <consortium name="Pathogen Informatics"/>
        </authorList>
    </citation>
    <scope>NUCLEOTIDE SEQUENCE [LARGE SCALE GENOMIC DNA]</scope>
</reference>
<dbReference type="WBParaSite" id="GPUH_0002093001-mRNA-1">
    <property type="protein sequence ID" value="GPUH_0002093001-mRNA-1"/>
    <property type="gene ID" value="GPUH_0002093001"/>
</dbReference>
<organism evidence="4">
    <name type="scientific">Gongylonema pulchrum</name>
    <dbReference type="NCBI Taxonomy" id="637853"/>
    <lineage>
        <taxon>Eukaryota</taxon>
        <taxon>Metazoa</taxon>
        <taxon>Ecdysozoa</taxon>
        <taxon>Nematoda</taxon>
        <taxon>Chromadorea</taxon>
        <taxon>Rhabditida</taxon>
        <taxon>Spirurina</taxon>
        <taxon>Spiruromorpha</taxon>
        <taxon>Spiruroidea</taxon>
        <taxon>Gongylonematidae</taxon>
        <taxon>Gongylonema</taxon>
    </lineage>
</organism>
<dbReference type="EMBL" id="UYRT01091419">
    <property type="protein sequence ID" value="VDN37081.1"/>
    <property type="molecule type" value="Genomic_DNA"/>
</dbReference>
<dbReference type="InterPro" id="IPR057471">
    <property type="entry name" value="CHMP7_WHD"/>
</dbReference>
<dbReference type="Proteomes" id="UP000271098">
    <property type="component" value="Unassembled WGS sequence"/>
</dbReference>
<name>A0A183EIW4_9BILA</name>
<feature type="domain" description="CHMP7 winged helix" evidence="1">
    <location>
        <begin position="122"/>
        <end position="181"/>
    </location>
</feature>
<keyword evidence="3" id="KW-1185">Reference proteome</keyword>
<evidence type="ECO:0000313" key="4">
    <source>
        <dbReference type="WBParaSite" id="GPUH_0002093001-mRNA-1"/>
    </source>
</evidence>
<protein>
    <submittedName>
        <fullName evidence="4">DUF4253 domain-containing protein</fullName>
    </submittedName>
</protein>